<keyword evidence="1" id="KW-1133">Transmembrane helix</keyword>
<protein>
    <submittedName>
        <fullName evidence="2">Uncharacterized protein</fullName>
    </submittedName>
</protein>
<sequence>MNLSTTPALKTGDTTSRLTASLSTLSLGLIILFAVGFVQGANDVIHDAAHDTRHTLVFPCH</sequence>
<reference evidence="2" key="1">
    <citation type="submission" date="2018-06" db="EMBL/GenBank/DDBJ databases">
        <authorList>
            <person name="Zhirakovskaya E."/>
        </authorList>
    </citation>
    <scope>NUCLEOTIDE SEQUENCE</scope>
</reference>
<dbReference type="InterPro" id="IPR012667">
    <property type="entry name" value="CbtB_put"/>
</dbReference>
<accession>A0A3B1AGV1</accession>
<gene>
    <name evidence="2" type="ORF">MNBD_GAMMA20-2492</name>
</gene>
<evidence type="ECO:0000313" key="2">
    <source>
        <dbReference type="EMBL" id="VAX00891.1"/>
    </source>
</evidence>
<feature type="transmembrane region" description="Helical" evidence="1">
    <location>
        <begin position="20"/>
        <end position="38"/>
    </location>
</feature>
<proteinExistence type="predicted"/>
<organism evidence="2">
    <name type="scientific">hydrothermal vent metagenome</name>
    <dbReference type="NCBI Taxonomy" id="652676"/>
    <lineage>
        <taxon>unclassified sequences</taxon>
        <taxon>metagenomes</taxon>
        <taxon>ecological metagenomes</taxon>
    </lineage>
</organism>
<keyword evidence="1" id="KW-0472">Membrane</keyword>
<dbReference type="AlphaFoldDB" id="A0A3B1AGV1"/>
<evidence type="ECO:0000256" key="1">
    <source>
        <dbReference type="SAM" id="Phobius"/>
    </source>
</evidence>
<dbReference type="EMBL" id="UOFU01000210">
    <property type="protein sequence ID" value="VAX00891.1"/>
    <property type="molecule type" value="Genomic_DNA"/>
</dbReference>
<name>A0A3B1AGV1_9ZZZZ</name>
<keyword evidence="1" id="KW-0812">Transmembrane</keyword>
<dbReference type="Pfam" id="PF09489">
    <property type="entry name" value="CbtB"/>
    <property type="match status" value="1"/>
</dbReference>